<evidence type="ECO:0000256" key="7">
    <source>
        <dbReference type="RuleBase" id="RU000394"/>
    </source>
</evidence>
<dbReference type="PANTHER" id="PTHR47969">
    <property type="entry name" value="CHROMOSOME-ASSOCIATED KINESIN KIF4A-RELATED"/>
    <property type="match status" value="1"/>
</dbReference>
<dbReference type="InterPro" id="IPR001752">
    <property type="entry name" value="Kinesin_motor_dom"/>
</dbReference>
<dbReference type="PROSITE" id="PS00411">
    <property type="entry name" value="KINESIN_MOTOR_1"/>
    <property type="match status" value="1"/>
</dbReference>
<keyword evidence="11" id="KW-1185">Reference proteome</keyword>
<keyword evidence="5" id="KW-0175">Coiled coil</keyword>
<protein>
    <recommendedName>
        <fullName evidence="7">Kinesin-like protein</fullName>
    </recommendedName>
</protein>
<feature type="compositionally biased region" description="Polar residues" evidence="8">
    <location>
        <begin position="340"/>
        <end position="353"/>
    </location>
</feature>
<evidence type="ECO:0000313" key="10">
    <source>
        <dbReference type="EMBL" id="EGZ29078.1"/>
    </source>
</evidence>
<dbReference type="Pfam" id="PF00225">
    <property type="entry name" value="Kinesin"/>
    <property type="match status" value="1"/>
</dbReference>
<gene>
    <name evidence="10" type="ORF">PHYSODRAFT_475553</name>
</gene>
<feature type="region of interest" description="Disordered" evidence="8">
    <location>
        <begin position="183"/>
        <end position="207"/>
    </location>
</feature>
<evidence type="ECO:0000259" key="9">
    <source>
        <dbReference type="PROSITE" id="PS50067"/>
    </source>
</evidence>
<keyword evidence="7" id="KW-0505">Motor protein</keyword>
<dbReference type="EMBL" id="JH159151">
    <property type="protein sequence ID" value="EGZ29078.1"/>
    <property type="molecule type" value="Genomic_DNA"/>
</dbReference>
<dbReference type="GO" id="GO:0005524">
    <property type="term" value="F:ATP binding"/>
    <property type="evidence" value="ECO:0007669"/>
    <property type="project" value="UniProtKB-KW"/>
</dbReference>
<keyword evidence="2" id="KW-0963">Cytoplasm</keyword>
<evidence type="ECO:0000313" key="11">
    <source>
        <dbReference type="Proteomes" id="UP000002640"/>
    </source>
</evidence>
<dbReference type="InterPro" id="IPR027640">
    <property type="entry name" value="Kinesin-like_fam"/>
</dbReference>
<comment type="similarity">
    <text evidence="6 7">Belongs to the TRAFAC class myosin-kinesin ATPase superfamily. Kinesin family.</text>
</comment>
<keyword evidence="7" id="KW-0493">Microtubule</keyword>
<dbReference type="Gene3D" id="3.40.850.10">
    <property type="entry name" value="Kinesin motor domain"/>
    <property type="match status" value="1"/>
</dbReference>
<dbReference type="PRINTS" id="PR00380">
    <property type="entry name" value="KINESINHEAVY"/>
</dbReference>
<comment type="subcellular location">
    <subcellularLocation>
        <location evidence="1">Cytoplasm</location>
    </subcellularLocation>
</comment>
<reference evidence="10 11" key="1">
    <citation type="journal article" date="2006" name="Science">
        <title>Phytophthora genome sequences uncover evolutionary origins and mechanisms of pathogenesis.</title>
        <authorList>
            <person name="Tyler B.M."/>
            <person name="Tripathy S."/>
            <person name="Zhang X."/>
            <person name="Dehal P."/>
            <person name="Jiang R.H."/>
            <person name="Aerts A."/>
            <person name="Arredondo F.D."/>
            <person name="Baxter L."/>
            <person name="Bensasson D."/>
            <person name="Beynon J.L."/>
            <person name="Chapman J."/>
            <person name="Damasceno C.M."/>
            <person name="Dorrance A.E."/>
            <person name="Dou D."/>
            <person name="Dickerman A.W."/>
            <person name="Dubchak I.L."/>
            <person name="Garbelotto M."/>
            <person name="Gijzen M."/>
            <person name="Gordon S.G."/>
            <person name="Govers F."/>
            <person name="Grunwald N.J."/>
            <person name="Huang W."/>
            <person name="Ivors K.L."/>
            <person name="Jones R.W."/>
            <person name="Kamoun S."/>
            <person name="Krampis K."/>
            <person name="Lamour K.H."/>
            <person name="Lee M.K."/>
            <person name="McDonald W.H."/>
            <person name="Medina M."/>
            <person name="Meijer H.J."/>
            <person name="Nordberg E.K."/>
            <person name="Maclean D.J."/>
            <person name="Ospina-Giraldo M.D."/>
            <person name="Morris P.F."/>
            <person name="Phuntumart V."/>
            <person name="Putnam N.H."/>
            <person name="Rash S."/>
            <person name="Rose J.K."/>
            <person name="Sakihama Y."/>
            <person name="Salamov A.A."/>
            <person name="Savidor A."/>
            <person name="Scheuring C.F."/>
            <person name="Smith B.M."/>
            <person name="Sobral B.W."/>
            <person name="Terry A."/>
            <person name="Torto-Alalibo T.A."/>
            <person name="Win J."/>
            <person name="Xu Z."/>
            <person name="Zhang H."/>
            <person name="Grigoriev I.V."/>
            <person name="Rokhsar D.S."/>
            <person name="Boore J.L."/>
        </authorList>
    </citation>
    <scope>NUCLEOTIDE SEQUENCE [LARGE SCALE GENOMIC DNA]</scope>
    <source>
        <strain evidence="10 11">P6497</strain>
    </source>
</reference>
<dbReference type="RefSeq" id="XP_009516353.1">
    <property type="nucleotide sequence ID" value="XM_009518058.1"/>
</dbReference>
<dbReference type="GO" id="GO:0005874">
    <property type="term" value="C:microtubule"/>
    <property type="evidence" value="ECO:0007669"/>
    <property type="project" value="UniProtKB-KW"/>
</dbReference>
<dbReference type="AlphaFoldDB" id="G4YGG5"/>
<dbReference type="KEGG" id="psoj:PHYSODRAFT_475553"/>
<sequence>MGGAAITGDGDGLIPHFLRDLFEALRKEASIKTTAKVSFLEIYCDEIRDLLVESASDTARNTARQNSATRLTIHEDDQDVWVEGLLQVKVKNVDEAVNLLKAGRQRQTIGAHALNDHSSRSHAVYTLEVSRVFADEIKRAKLTFVDLAGSERVKKTLMEGQGMKEGSHINTLGNVINALGSKQRRLQRRNSTGVSGRRGSISGCEDITPMDSTHVPYRSSKLTRLLRDALGGNSVTLFMYEATTTSLLARLTGDKSPQRREQRRPMTDQSTQYESPLSFHHERKTPIDYVLLSPSQIYLEVHHQKQKALAGAPSPWPHRRRLDTPRSQTRHPSIQFPEVGSNNDLSNQRSTKPPDTLHDILRHTRELFEHGSEVLGSDNKPEIRESEHDESFPSPPLSFDEFLNQLVNLYNRRSRQQQLVHRLGQRLRHLMSLLGTDAEPQMVELSKYTLVHQLHTLQEHLEAYERVVADRLWKRLQHRESAVESYADNWNDKLTEVFLSDDQYEACTPWHAHRGDHDFFQHHILPFVLNGWISVTPGDLENEQLWLTL</sequence>
<feature type="region of interest" description="Disordered" evidence="8">
    <location>
        <begin position="371"/>
        <end position="395"/>
    </location>
</feature>
<feature type="domain" description="Kinesin motor" evidence="9">
    <location>
        <begin position="1"/>
        <end position="238"/>
    </location>
</feature>
<dbReference type="GO" id="GO:0007018">
    <property type="term" value="P:microtubule-based movement"/>
    <property type="evidence" value="ECO:0007669"/>
    <property type="project" value="InterPro"/>
</dbReference>
<dbReference type="GO" id="GO:0051231">
    <property type="term" value="P:spindle elongation"/>
    <property type="evidence" value="ECO:0007669"/>
    <property type="project" value="TreeGrafter"/>
</dbReference>
<evidence type="ECO:0000256" key="5">
    <source>
        <dbReference type="ARBA" id="ARBA00023054"/>
    </source>
</evidence>
<feature type="region of interest" description="Disordered" evidence="8">
    <location>
        <begin position="249"/>
        <end position="280"/>
    </location>
</feature>
<dbReference type="GO" id="GO:0003777">
    <property type="term" value="F:microtubule motor activity"/>
    <property type="evidence" value="ECO:0007669"/>
    <property type="project" value="InterPro"/>
</dbReference>
<dbReference type="InterPro" id="IPR027417">
    <property type="entry name" value="P-loop_NTPase"/>
</dbReference>
<dbReference type="STRING" id="1094619.G4YGG5"/>
<dbReference type="PANTHER" id="PTHR47969:SF15">
    <property type="entry name" value="CHROMOSOME-ASSOCIATED KINESIN KIF4A-RELATED"/>
    <property type="match status" value="1"/>
</dbReference>
<evidence type="ECO:0000256" key="3">
    <source>
        <dbReference type="ARBA" id="ARBA00022741"/>
    </source>
</evidence>
<dbReference type="InParanoid" id="G4YGG5"/>
<dbReference type="GeneID" id="20654627"/>
<evidence type="ECO:0000256" key="2">
    <source>
        <dbReference type="ARBA" id="ARBA00022490"/>
    </source>
</evidence>
<feature type="compositionally biased region" description="Basic and acidic residues" evidence="8">
    <location>
        <begin position="379"/>
        <end position="391"/>
    </location>
</feature>
<evidence type="ECO:0000256" key="4">
    <source>
        <dbReference type="ARBA" id="ARBA00022840"/>
    </source>
</evidence>
<dbReference type="InterPro" id="IPR036961">
    <property type="entry name" value="Kinesin_motor_dom_sf"/>
</dbReference>
<organism evidence="10 11">
    <name type="scientific">Phytophthora sojae (strain P6497)</name>
    <name type="common">Soybean stem and root rot agent</name>
    <name type="synonym">Phytophthora megasperma f. sp. glycines</name>
    <dbReference type="NCBI Taxonomy" id="1094619"/>
    <lineage>
        <taxon>Eukaryota</taxon>
        <taxon>Sar</taxon>
        <taxon>Stramenopiles</taxon>
        <taxon>Oomycota</taxon>
        <taxon>Peronosporomycetes</taxon>
        <taxon>Peronosporales</taxon>
        <taxon>Peronosporaceae</taxon>
        <taxon>Phytophthora</taxon>
    </lineage>
</organism>
<evidence type="ECO:0000256" key="1">
    <source>
        <dbReference type="ARBA" id="ARBA00004496"/>
    </source>
</evidence>
<name>G4YGG5_PHYSP</name>
<dbReference type="GO" id="GO:0007052">
    <property type="term" value="P:mitotic spindle organization"/>
    <property type="evidence" value="ECO:0007669"/>
    <property type="project" value="TreeGrafter"/>
</dbReference>
<feature type="compositionally biased region" description="Basic and acidic residues" evidence="8">
    <location>
        <begin position="252"/>
        <end position="266"/>
    </location>
</feature>
<evidence type="ECO:0000256" key="6">
    <source>
        <dbReference type="PROSITE-ProRule" id="PRU00283"/>
    </source>
</evidence>
<keyword evidence="4 7" id="KW-0067">ATP-binding</keyword>
<dbReference type="OMA" id="ECFFINS"/>
<proteinExistence type="inferred from homology"/>
<dbReference type="GO" id="GO:0005737">
    <property type="term" value="C:cytoplasm"/>
    <property type="evidence" value="ECO:0007669"/>
    <property type="project" value="UniProtKB-SubCell"/>
</dbReference>
<dbReference type="PROSITE" id="PS50067">
    <property type="entry name" value="KINESIN_MOTOR_2"/>
    <property type="match status" value="1"/>
</dbReference>
<dbReference type="SUPFAM" id="SSF52540">
    <property type="entry name" value="P-loop containing nucleoside triphosphate hydrolases"/>
    <property type="match status" value="1"/>
</dbReference>
<dbReference type="GO" id="GO:0008017">
    <property type="term" value="F:microtubule binding"/>
    <property type="evidence" value="ECO:0007669"/>
    <property type="project" value="InterPro"/>
</dbReference>
<evidence type="ECO:0000256" key="8">
    <source>
        <dbReference type="SAM" id="MobiDB-lite"/>
    </source>
</evidence>
<feature type="region of interest" description="Disordered" evidence="8">
    <location>
        <begin position="304"/>
        <end position="356"/>
    </location>
</feature>
<dbReference type="GO" id="GO:0005875">
    <property type="term" value="C:microtubule associated complex"/>
    <property type="evidence" value="ECO:0007669"/>
    <property type="project" value="TreeGrafter"/>
</dbReference>
<dbReference type="SMART" id="SM00129">
    <property type="entry name" value="KISc"/>
    <property type="match status" value="1"/>
</dbReference>
<comment type="caution">
    <text evidence="6">Lacks conserved residue(s) required for the propagation of feature annotation.</text>
</comment>
<keyword evidence="3 7" id="KW-0547">Nucleotide-binding</keyword>
<accession>G4YGG5</accession>
<dbReference type="InterPro" id="IPR019821">
    <property type="entry name" value="Kinesin_motor_CS"/>
</dbReference>
<dbReference type="Proteomes" id="UP000002640">
    <property type="component" value="Unassembled WGS sequence"/>
</dbReference>